<evidence type="ECO:0000313" key="2">
    <source>
        <dbReference type="Proteomes" id="UP000499080"/>
    </source>
</evidence>
<sequence>FLLRVTPTDKVLHVATFPTTISIPKIPFSVYLSTLNTPTPKPAVTGHATSILVGRISAGCCSERGRRQLGEW</sequence>
<evidence type="ECO:0000313" key="1">
    <source>
        <dbReference type="EMBL" id="GBO21054.1"/>
    </source>
</evidence>
<feature type="non-terminal residue" evidence="1">
    <location>
        <position position="1"/>
    </location>
</feature>
<dbReference type="EMBL" id="BGPR01044310">
    <property type="protein sequence ID" value="GBO21054.1"/>
    <property type="molecule type" value="Genomic_DNA"/>
</dbReference>
<keyword evidence="2" id="KW-1185">Reference proteome</keyword>
<gene>
    <name evidence="1" type="ORF">AVEN_204893_1</name>
</gene>
<comment type="caution">
    <text evidence="1">The sequence shown here is derived from an EMBL/GenBank/DDBJ whole genome shotgun (WGS) entry which is preliminary data.</text>
</comment>
<protein>
    <submittedName>
        <fullName evidence="1">Uncharacterized protein</fullName>
    </submittedName>
</protein>
<dbReference type="Proteomes" id="UP000499080">
    <property type="component" value="Unassembled WGS sequence"/>
</dbReference>
<name>A0A4Y2V9I9_ARAVE</name>
<reference evidence="1 2" key="1">
    <citation type="journal article" date="2019" name="Sci. Rep.">
        <title>Orb-weaving spider Araneus ventricosus genome elucidates the spidroin gene catalogue.</title>
        <authorList>
            <person name="Kono N."/>
            <person name="Nakamura H."/>
            <person name="Ohtoshi R."/>
            <person name="Moran D.A.P."/>
            <person name="Shinohara A."/>
            <person name="Yoshida Y."/>
            <person name="Fujiwara M."/>
            <person name="Mori M."/>
            <person name="Tomita M."/>
            <person name="Arakawa K."/>
        </authorList>
    </citation>
    <scope>NUCLEOTIDE SEQUENCE [LARGE SCALE GENOMIC DNA]</scope>
</reference>
<dbReference type="AlphaFoldDB" id="A0A4Y2V9I9"/>
<accession>A0A4Y2V9I9</accession>
<proteinExistence type="predicted"/>
<organism evidence="1 2">
    <name type="scientific">Araneus ventricosus</name>
    <name type="common">Orbweaver spider</name>
    <name type="synonym">Epeira ventricosa</name>
    <dbReference type="NCBI Taxonomy" id="182803"/>
    <lineage>
        <taxon>Eukaryota</taxon>
        <taxon>Metazoa</taxon>
        <taxon>Ecdysozoa</taxon>
        <taxon>Arthropoda</taxon>
        <taxon>Chelicerata</taxon>
        <taxon>Arachnida</taxon>
        <taxon>Araneae</taxon>
        <taxon>Araneomorphae</taxon>
        <taxon>Entelegynae</taxon>
        <taxon>Araneoidea</taxon>
        <taxon>Araneidae</taxon>
        <taxon>Araneus</taxon>
    </lineage>
</organism>